<feature type="chain" id="PRO_5014417570" evidence="1">
    <location>
        <begin position="27"/>
        <end position="310"/>
    </location>
</feature>
<accession>A0A2I9D022</accession>
<dbReference type="RefSeq" id="WP_133162086.1">
    <property type="nucleotide sequence ID" value="NZ_BFAG01000018.1"/>
</dbReference>
<keyword evidence="1" id="KW-0732">Signal</keyword>
<comment type="caution">
    <text evidence="2">The sequence shown here is derived from an EMBL/GenBank/DDBJ whole genome shotgun (WGS) entry which is preliminary data.</text>
</comment>
<keyword evidence="3" id="KW-1185">Reference proteome</keyword>
<evidence type="ECO:0000313" key="2">
    <source>
        <dbReference type="EMBL" id="GBF07863.1"/>
    </source>
</evidence>
<sequence>MQIKTLAPSVLTLALALVACGQQDRAQTPTASSPESAVARLDVLQGSPVVGQAHNVEVKAYDANNREVALASTDLVWEVKNPEVLRMDAPGKFTPLKAGETVLTVRTRDGRTYTEYPEVVWQKGSFQPTVETPGNLVAQAAPGHSYAELNTNWSRYVNNSVDLYGNLCSGSANDCGQCTGLAKAFGNQTPYDRTTQSWFSGGRVLTSGNWPSLNVALAGGDAIATMEPYNGDLRYSLADYAGTGHVALFASYSKTSTDVSIFVRDQNYVTPLKVGSHTFFVPKVNGIPYCSTSTSTDTANICNYHKVAVR</sequence>
<proteinExistence type="predicted"/>
<dbReference type="EMBL" id="BFAG01000018">
    <property type="protein sequence ID" value="GBF07863.1"/>
    <property type="molecule type" value="Genomic_DNA"/>
</dbReference>
<dbReference type="Gene3D" id="2.60.40.1080">
    <property type="match status" value="1"/>
</dbReference>
<organism evidence="2 3">
    <name type="scientific">Deinococcus aerius</name>
    <dbReference type="NCBI Taxonomy" id="200253"/>
    <lineage>
        <taxon>Bacteria</taxon>
        <taxon>Thermotogati</taxon>
        <taxon>Deinococcota</taxon>
        <taxon>Deinococci</taxon>
        <taxon>Deinococcales</taxon>
        <taxon>Deinococcaceae</taxon>
        <taxon>Deinococcus</taxon>
    </lineage>
</organism>
<dbReference type="OrthoDB" id="9758923at2"/>
<dbReference type="PROSITE" id="PS51257">
    <property type="entry name" value="PROKAR_LIPOPROTEIN"/>
    <property type="match status" value="1"/>
</dbReference>
<gene>
    <name evidence="2" type="ORF">DAERI_180054</name>
</gene>
<dbReference type="AlphaFoldDB" id="A0A2I9D022"/>
<dbReference type="Proteomes" id="UP000236569">
    <property type="component" value="Unassembled WGS sequence"/>
</dbReference>
<evidence type="ECO:0000313" key="3">
    <source>
        <dbReference type="Proteomes" id="UP000236569"/>
    </source>
</evidence>
<feature type="signal peptide" evidence="1">
    <location>
        <begin position="1"/>
        <end position="26"/>
    </location>
</feature>
<evidence type="ECO:0000256" key="1">
    <source>
        <dbReference type="SAM" id="SignalP"/>
    </source>
</evidence>
<protein>
    <submittedName>
        <fullName evidence="2">Uncharacterized protein</fullName>
    </submittedName>
</protein>
<name>A0A2I9D022_9DEIO</name>
<reference evidence="3" key="1">
    <citation type="submission" date="2018-01" db="EMBL/GenBank/DDBJ databases">
        <title>Draft Genome Sequence of the Radioresistant Bacterium Deinococcus aerius TR0125, Isolated from the Higher Atmosphere above Japan.</title>
        <authorList>
            <person name="Satoh K."/>
            <person name="Arai H."/>
            <person name="Sanzen T."/>
            <person name="Kawaguchi Y."/>
            <person name="Hayashi H."/>
            <person name="Yokobori S."/>
            <person name="Yamagishi A."/>
            <person name="Oono Y."/>
            <person name="Narumi I."/>
        </authorList>
    </citation>
    <scope>NUCLEOTIDE SEQUENCE [LARGE SCALE GENOMIC DNA]</scope>
    <source>
        <strain evidence="3">TR0125</strain>
    </source>
</reference>